<feature type="domain" description="BFD-like [2Fe-2S]-binding" evidence="14">
    <location>
        <begin position="479"/>
        <end position="526"/>
    </location>
</feature>
<evidence type="ECO:0000259" key="15">
    <source>
        <dbReference type="Pfam" id="PF07992"/>
    </source>
</evidence>
<keyword evidence="9" id="KW-0274">FAD</keyword>
<dbReference type="GO" id="GO:0051536">
    <property type="term" value="F:iron-sulfur cluster binding"/>
    <property type="evidence" value="ECO:0007669"/>
    <property type="project" value="UniProtKB-KW"/>
</dbReference>
<sequence>MNKKKLVLIGNGMAGMNTVEKVVEADPDAFEITVFGKENHPNYNRIMLSSILQGNTKFEDISIHSHSWYDDNNVRLHTGEEVVTIDKENKKVVTDKGREVFYDKLIIATGSNPFILPVPGTEKEEVLPFRTLEHCRYMIESAGRFKKAVVIGGGLLGLEAARGLLNLGLEVDVVHLGKHLMDRQLDETGARLLQKDLEEQGMNFLLEKKTSKITGNDKVEHVHFSDGTRVETDMVVMSVGVSPNIGVAEENGIETSRGILVNDKMETKVKDIFAVGECAEHEGITYGLVSPLYEQADVLAEQLTGNGGSVYNGSLLYTQLKISGIDVFLAGNLQESEKTDTVQLYDAINRVYKKLIIADDVIQGAVLYGDVKQQTKVLSFISNQKIISEKEMQGIVFAGEEENIVQSLSPHAHICQCNSVSKEEIICSVNENNLKTTEEIKEQTKASSSCGGCKPMVAELLAYINSDDFNEYTKKQSLCACTNKTEEEIVEDIQLRQLKTSREVREEPGWTNREGCEICLPALRYYTNIIFMEEQAENFLSAAVIEEEEGTCALTLQTEGGEVTPDLLNKASAAAEKFGIPSMQLTPGQRLRFSGVKKEMAADLVREFNMDFLPADYYTLEPVQTLPSRGSVKDNRSAVLQVAASLEKQLLYVPTPWFVKLRIGASAEEISEVKRSAVGLMQVEKGWEMYIDGELLCTAQTEETVIRQFRVLFQYYRESAKFREEITAWATRVSFIHIREVLFDIEVSDILSERLTKEAGQRDKWTAAVV</sequence>
<dbReference type="InterPro" id="IPR041854">
    <property type="entry name" value="BFD-like_2Fe2S-bd_dom_sf"/>
</dbReference>
<feature type="domain" description="BFD-like [2Fe-2S]-binding" evidence="14">
    <location>
        <begin position="414"/>
        <end position="462"/>
    </location>
</feature>
<dbReference type="SUPFAM" id="SSF55124">
    <property type="entry name" value="Nitrite/Sulfite reductase N-terminal domain-like"/>
    <property type="match status" value="1"/>
</dbReference>
<dbReference type="InterPro" id="IPR012744">
    <property type="entry name" value="Nitri_red_NirB"/>
</dbReference>
<dbReference type="Proteomes" id="UP000321816">
    <property type="component" value="Chromosome"/>
</dbReference>
<dbReference type="OrthoDB" id="9802028at2"/>
<evidence type="ECO:0000256" key="5">
    <source>
        <dbReference type="ARBA" id="ARBA00010429"/>
    </source>
</evidence>
<dbReference type="GO" id="GO:0046872">
    <property type="term" value="F:metal ion binding"/>
    <property type="evidence" value="ECO:0007669"/>
    <property type="project" value="UniProtKB-KW"/>
</dbReference>
<gene>
    <name evidence="17" type="primary">nirB</name>
    <name evidence="17" type="ORF">FTX54_001610</name>
</gene>
<dbReference type="NCBIfam" id="TIGR02374">
    <property type="entry name" value="nitri_red_nirB"/>
    <property type="match status" value="1"/>
</dbReference>
<dbReference type="InterPro" id="IPR052034">
    <property type="entry name" value="NasD-like"/>
</dbReference>
<dbReference type="Pfam" id="PF07992">
    <property type="entry name" value="Pyr_redox_2"/>
    <property type="match status" value="1"/>
</dbReference>
<dbReference type="AlphaFoldDB" id="A0A5C7FJ91"/>
<dbReference type="GO" id="GO:0050660">
    <property type="term" value="F:flavin adenine dinucleotide binding"/>
    <property type="evidence" value="ECO:0007669"/>
    <property type="project" value="InterPro"/>
</dbReference>
<evidence type="ECO:0000259" key="16">
    <source>
        <dbReference type="Pfam" id="PF18267"/>
    </source>
</evidence>
<dbReference type="KEGG" id="ahal:FTX54_001610"/>
<keyword evidence="6" id="KW-0349">Heme</keyword>
<dbReference type="InterPro" id="IPR016156">
    <property type="entry name" value="FAD/NAD-linked_Rdtase_dimer_sf"/>
</dbReference>
<comment type="pathway">
    <text evidence="4">Nitrogen metabolism; nitrate reduction (assimilation).</text>
</comment>
<evidence type="ECO:0000256" key="3">
    <source>
        <dbReference type="ARBA" id="ARBA00001974"/>
    </source>
</evidence>
<dbReference type="Pfam" id="PF04324">
    <property type="entry name" value="Fer2_BFD"/>
    <property type="match status" value="2"/>
</dbReference>
<comment type="cofactor">
    <cofactor evidence="1">
        <name>siroheme</name>
        <dbReference type="ChEBI" id="CHEBI:60052"/>
    </cofactor>
</comment>
<protein>
    <submittedName>
        <fullName evidence="17">Nitrite reductase large subunit NirB</fullName>
    </submittedName>
</protein>
<comment type="cofactor">
    <cofactor evidence="2">
        <name>[4Fe-4S] cluster</name>
        <dbReference type="ChEBI" id="CHEBI:49883"/>
    </cofactor>
</comment>
<name>A0A5C7FJ91_9BACI</name>
<evidence type="ECO:0000256" key="2">
    <source>
        <dbReference type="ARBA" id="ARBA00001966"/>
    </source>
</evidence>
<dbReference type="GO" id="GO:0098809">
    <property type="term" value="F:nitrite reductase activity"/>
    <property type="evidence" value="ECO:0007669"/>
    <property type="project" value="InterPro"/>
</dbReference>
<dbReference type="GO" id="GO:0042128">
    <property type="term" value="P:nitrate assimilation"/>
    <property type="evidence" value="ECO:0007669"/>
    <property type="project" value="InterPro"/>
</dbReference>
<evidence type="ECO:0000256" key="4">
    <source>
        <dbReference type="ARBA" id="ARBA00005096"/>
    </source>
</evidence>
<feature type="domain" description="FAD/NAD(P)-binding" evidence="15">
    <location>
        <begin position="5"/>
        <end position="281"/>
    </location>
</feature>
<keyword evidence="18" id="KW-1185">Reference proteome</keyword>
<evidence type="ECO:0000256" key="7">
    <source>
        <dbReference type="ARBA" id="ARBA00022630"/>
    </source>
</evidence>
<comment type="similarity">
    <text evidence="5">Belongs to the nitrite and sulfite reductase 4Fe-4S domain family.</text>
</comment>
<feature type="domain" description="NADH-rubredoxin oxidoreductase C-terminal" evidence="16">
    <location>
        <begin position="318"/>
        <end position="384"/>
    </location>
</feature>
<organism evidence="17 18">
    <name type="scientific">Alkalicoccus halolimnae</name>
    <dbReference type="NCBI Taxonomy" id="1667239"/>
    <lineage>
        <taxon>Bacteria</taxon>
        <taxon>Bacillati</taxon>
        <taxon>Bacillota</taxon>
        <taxon>Bacilli</taxon>
        <taxon>Bacillales</taxon>
        <taxon>Bacillaceae</taxon>
        <taxon>Alkalicoccus</taxon>
    </lineage>
</organism>
<dbReference type="PANTHER" id="PTHR43809:SF1">
    <property type="entry name" value="NITRITE REDUCTASE (NADH) LARGE SUBUNIT"/>
    <property type="match status" value="1"/>
</dbReference>
<comment type="cofactor">
    <cofactor evidence="3">
        <name>FAD</name>
        <dbReference type="ChEBI" id="CHEBI:57692"/>
    </cofactor>
</comment>
<evidence type="ECO:0000256" key="1">
    <source>
        <dbReference type="ARBA" id="ARBA00001929"/>
    </source>
</evidence>
<evidence type="ECO:0000313" key="17">
    <source>
        <dbReference type="EMBL" id="WWD80291.1"/>
    </source>
</evidence>
<evidence type="ECO:0000256" key="9">
    <source>
        <dbReference type="ARBA" id="ARBA00022827"/>
    </source>
</evidence>
<dbReference type="Gene3D" id="3.30.390.30">
    <property type="match status" value="1"/>
</dbReference>
<dbReference type="Pfam" id="PF03460">
    <property type="entry name" value="NIR_SIR_ferr"/>
    <property type="match status" value="1"/>
</dbReference>
<dbReference type="SUPFAM" id="SSF51905">
    <property type="entry name" value="FAD/NAD(P)-binding domain"/>
    <property type="match status" value="2"/>
</dbReference>
<evidence type="ECO:0000256" key="11">
    <source>
        <dbReference type="ARBA" id="ARBA00023004"/>
    </source>
</evidence>
<dbReference type="InterPro" id="IPR041575">
    <property type="entry name" value="Rubredoxin_C"/>
</dbReference>
<dbReference type="EMBL" id="CP144914">
    <property type="protein sequence ID" value="WWD80291.1"/>
    <property type="molecule type" value="Genomic_DNA"/>
</dbReference>
<evidence type="ECO:0000259" key="13">
    <source>
        <dbReference type="Pfam" id="PF03460"/>
    </source>
</evidence>
<evidence type="ECO:0000256" key="10">
    <source>
        <dbReference type="ARBA" id="ARBA00023002"/>
    </source>
</evidence>
<dbReference type="SUPFAM" id="SSF56014">
    <property type="entry name" value="Nitrite and sulphite reductase 4Fe-4S domain-like"/>
    <property type="match status" value="1"/>
</dbReference>
<dbReference type="GO" id="GO:0050661">
    <property type="term" value="F:NADP binding"/>
    <property type="evidence" value="ECO:0007669"/>
    <property type="project" value="InterPro"/>
</dbReference>
<dbReference type="RefSeq" id="WP_147804204.1">
    <property type="nucleotide sequence ID" value="NZ_CP144914.1"/>
</dbReference>
<evidence type="ECO:0000256" key="6">
    <source>
        <dbReference type="ARBA" id="ARBA00022617"/>
    </source>
</evidence>
<dbReference type="PRINTS" id="PR00368">
    <property type="entry name" value="FADPNR"/>
</dbReference>
<dbReference type="PANTHER" id="PTHR43809">
    <property type="entry name" value="NITRITE REDUCTASE (NADH) LARGE SUBUNIT"/>
    <property type="match status" value="1"/>
</dbReference>
<dbReference type="Gene3D" id="1.10.10.1100">
    <property type="entry name" value="BFD-like [2Fe-2S]-binding domain"/>
    <property type="match status" value="1"/>
</dbReference>
<dbReference type="FunFam" id="3.50.50.60:FF:000033">
    <property type="entry name" value="Nitrite reductase [NAD(P)H], large subunit"/>
    <property type="match status" value="1"/>
</dbReference>
<dbReference type="InterPro" id="IPR036136">
    <property type="entry name" value="Nit/Sulf_reduc_fer-like_dom_sf"/>
</dbReference>
<dbReference type="InterPro" id="IPR007419">
    <property type="entry name" value="BFD-like_2Fe2S-bd_dom"/>
</dbReference>
<accession>A0A5C7FJ91</accession>
<keyword evidence="10" id="KW-0560">Oxidoreductase</keyword>
<dbReference type="CDD" id="cd19943">
    <property type="entry name" value="NirB_Fer2_BFD-like_1"/>
    <property type="match status" value="1"/>
</dbReference>
<feature type="domain" description="Nitrite/Sulfite reductase ferredoxin-like" evidence="13">
    <location>
        <begin position="547"/>
        <end position="608"/>
    </location>
</feature>
<evidence type="ECO:0000256" key="8">
    <source>
        <dbReference type="ARBA" id="ARBA00022723"/>
    </source>
</evidence>
<proteinExistence type="inferred from homology"/>
<dbReference type="Pfam" id="PF18267">
    <property type="entry name" value="Rubredoxin_C"/>
    <property type="match status" value="1"/>
</dbReference>
<dbReference type="PRINTS" id="PR00411">
    <property type="entry name" value="PNDRDTASEI"/>
</dbReference>
<keyword evidence="12" id="KW-0411">Iron-sulfur</keyword>
<dbReference type="InterPro" id="IPR045854">
    <property type="entry name" value="NO2/SO3_Rdtase_4Fe4S_sf"/>
</dbReference>
<evidence type="ECO:0000259" key="14">
    <source>
        <dbReference type="Pfam" id="PF04324"/>
    </source>
</evidence>
<keyword evidence="8" id="KW-0479">Metal-binding</keyword>
<dbReference type="CDD" id="cd19944">
    <property type="entry name" value="NirB_Fer2_BFD-like_2"/>
    <property type="match status" value="1"/>
</dbReference>
<dbReference type="InterPro" id="IPR036188">
    <property type="entry name" value="FAD/NAD-bd_sf"/>
</dbReference>
<keyword evidence="7" id="KW-0285">Flavoprotein</keyword>
<keyword evidence="11" id="KW-0408">Iron</keyword>
<dbReference type="InterPro" id="IPR023753">
    <property type="entry name" value="FAD/NAD-binding_dom"/>
</dbReference>
<evidence type="ECO:0000256" key="12">
    <source>
        <dbReference type="ARBA" id="ARBA00023014"/>
    </source>
</evidence>
<reference evidence="17 18" key="1">
    <citation type="submission" date="2024-01" db="EMBL/GenBank/DDBJ databases">
        <title>Complete Genome Sequence of Alkalicoccus halolimnae BZ-SZ-XJ29T, a Moderately Halophilic Bacterium Isolated from a Salt Lake.</title>
        <authorList>
            <person name="Zhao B."/>
        </authorList>
    </citation>
    <scope>NUCLEOTIDE SEQUENCE [LARGE SCALE GENOMIC DNA]</scope>
    <source>
        <strain evidence="17 18">BZ-SZ-XJ29</strain>
    </source>
</reference>
<dbReference type="InterPro" id="IPR005117">
    <property type="entry name" value="NiRdtase/SiRdtase_haem-b_fer"/>
</dbReference>
<dbReference type="Gene3D" id="3.50.50.60">
    <property type="entry name" value="FAD/NAD(P)-binding domain"/>
    <property type="match status" value="2"/>
</dbReference>
<evidence type="ECO:0000313" key="18">
    <source>
        <dbReference type="Proteomes" id="UP000321816"/>
    </source>
</evidence>